<protein>
    <submittedName>
        <fullName evidence="1">Uncharacterized protein</fullName>
    </submittedName>
</protein>
<evidence type="ECO:0000313" key="2">
    <source>
        <dbReference type="Proteomes" id="UP000699042"/>
    </source>
</evidence>
<dbReference type="Proteomes" id="UP000699042">
    <property type="component" value="Unassembled WGS sequence"/>
</dbReference>
<dbReference type="EMBL" id="JAESDN010000002">
    <property type="protein sequence ID" value="KAG7054472.1"/>
    <property type="molecule type" value="Genomic_DNA"/>
</dbReference>
<evidence type="ECO:0000313" key="1">
    <source>
        <dbReference type="EMBL" id="KAG7054472.1"/>
    </source>
</evidence>
<sequence>MYLSNPFFSCRFLSHSSMFLV</sequence>
<dbReference type="AlphaFoldDB" id="A0A9P7UIE5"/>
<organism evidence="1 2">
    <name type="scientific">Colletotrichum scovillei</name>
    <dbReference type="NCBI Taxonomy" id="1209932"/>
    <lineage>
        <taxon>Eukaryota</taxon>
        <taxon>Fungi</taxon>
        <taxon>Dikarya</taxon>
        <taxon>Ascomycota</taxon>
        <taxon>Pezizomycotina</taxon>
        <taxon>Sordariomycetes</taxon>
        <taxon>Hypocreomycetidae</taxon>
        <taxon>Glomerellales</taxon>
        <taxon>Glomerellaceae</taxon>
        <taxon>Colletotrichum</taxon>
        <taxon>Colletotrichum acutatum species complex</taxon>
    </lineage>
</organism>
<accession>A0A9P7UIE5</accession>
<reference evidence="1" key="1">
    <citation type="submission" date="2021-05" db="EMBL/GenBank/DDBJ databases">
        <title>Comparative genomics of three Colletotrichum scovillei strains and genetic complementation revealed genes involved fungal growth and virulence on chili pepper.</title>
        <authorList>
            <person name="Hsieh D.-K."/>
            <person name="Chuang S.-C."/>
            <person name="Chen C.-Y."/>
            <person name="Chao Y.-T."/>
            <person name="Lu M.-Y.J."/>
            <person name="Lee M.-H."/>
            <person name="Shih M.-C."/>
        </authorList>
    </citation>
    <scope>NUCLEOTIDE SEQUENCE</scope>
    <source>
        <strain evidence="1">Coll-153</strain>
    </source>
</reference>
<gene>
    <name evidence="1" type="ORF">JMJ77_006955</name>
</gene>
<proteinExistence type="predicted"/>
<keyword evidence="2" id="KW-1185">Reference proteome</keyword>
<name>A0A9P7UIE5_9PEZI</name>
<comment type="caution">
    <text evidence="1">The sequence shown here is derived from an EMBL/GenBank/DDBJ whole genome shotgun (WGS) entry which is preliminary data.</text>
</comment>